<dbReference type="STRING" id="494026.PGLA_22620"/>
<dbReference type="OrthoDB" id="1079827at2"/>
<organism evidence="1 2">
    <name type="scientific">Paenibacillus glacialis</name>
    <dbReference type="NCBI Taxonomy" id="494026"/>
    <lineage>
        <taxon>Bacteria</taxon>
        <taxon>Bacillati</taxon>
        <taxon>Bacillota</taxon>
        <taxon>Bacilli</taxon>
        <taxon>Bacillales</taxon>
        <taxon>Paenibacillaceae</taxon>
        <taxon>Paenibacillus</taxon>
    </lineage>
</organism>
<accession>A0A168EA13</accession>
<dbReference type="AlphaFoldDB" id="A0A168EA13"/>
<dbReference type="EMBL" id="LVJH01000064">
    <property type="protein sequence ID" value="OAB35021.1"/>
    <property type="molecule type" value="Genomic_DNA"/>
</dbReference>
<reference evidence="1 2" key="1">
    <citation type="submission" date="2016-03" db="EMBL/GenBank/DDBJ databases">
        <title>Draft genome sequence of Paenibacillus glacialis DSM 22343.</title>
        <authorList>
            <person name="Shin S.-K."/>
            <person name="Yi H."/>
        </authorList>
    </citation>
    <scope>NUCLEOTIDE SEQUENCE [LARGE SCALE GENOMIC DNA]</scope>
    <source>
        <strain evidence="1 2">DSM 22343</strain>
    </source>
</reference>
<comment type="caution">
    <text evidence="1">The sequence shown here is derived from an EMBL/GenBank/DDBJ whole genome shotgun (WGS) entry which is preliminary data.</text>
</comment>
<evidence type="ECO:0000313" key="1">
    <source>
        <dbReference type="EMBL" id="OAB35021.1"/>
    </source>
</evidence>
<keyword evidence="2" id="KW-1185">Reference proteome</keyword>
<gene>
    <name evidence="1" type="ORF">PGLA_22620</name>
</gene>
<dbReference type="Proteomes" id="UP000076967">
    <property type="component" value="Unassembled WGS sequence"/>
</dbReference>
<protein>
    <submittedName>
        <fullName evidence="1">Superoxide dismutase</fullName>
    </submittedName>
</protein>
<evidence type="ECO:0000313" key="2">
    <source>
        <dbReference type="Proteomes" id="UP000076967"/>
    </source>
</evidence>
<sequence length="237" mass="28388">MNEKIEYLRKFNKSARLMQLDEISDTYIDMIPDIWRDIFSENNAKNRIQKVLENWRKYSGRELSITISYLYENLENIELLEIEGRHSTRYSILYTIKKPNNEICYYEGRNPKEKFHNDELEQNWSMFPESIQQFYENVHNGFYYYASVSMGLLPFEFIPFLGDDDFDWSIINDLKEPLQIDLNTSFGFFSNGMGSYIAIDYNNCSDVNATFWSAKTQPKYNINFWDHVDEWIVIGFE</sequence>
<dbReference type="RefSeq" id="WP_068537392.1">
    <property type="nucleotide sequence ID" value="NZ_LVJH01000064.1"/>
</dbReference>
<proteinExistence type="predicted"/>
<name>A0A168EA13_9BACL</name>